<dbReference type="PRINTS" id="PR00380">
    <property type="entry name" value="KINESINHEAVY"/>
</dbReference>
<accession>A0A427Y8H5</accession>
<keyword evidence="1" id="KW-0493">Microtubule</keyword>
<organism evidence="10 11">
    <name type="scientific">Saitozyma podzolica</name>
    <dbReference type="NCBI Taxonomy" id="1890683"/>
    <lineage>
        <taxon>Eukaryota</taxon>
        <taxon>Fungi</taxon>
        <taxon>Dikarya</taxon>
        <taxon>Basidiomycota</taxon>
        <taxon>Agaricomycotina</taxon>
        <taxon>Tremellomycetes</taxon>
        <taxon>Tremellales</taxon>
        <taxon>Trimorphomycetaceae</taxon>
        <taxon>Saitozyma</taxon>
    </lineage>
</organism>
<name>A0A427Y8H5_9TREE</name>
<gene>
    <name evidence="10" type="primary">KLP5</name>
    <name evidence="10" type="ORF">EHS25_003309</name>
</gene>
<feature type="compositionally biased region" description="Polar residues" evidence="8">
    <location>
        <begin position="1032"/>
        <end position="1041"/>
    </location>
</feature>
<feature type="region of interest" description="Disordered" evidence="8">
    <location>
        <begin position="959"/>
        <end position="1060"/>
    </location>
</feature>
<feature type="region of interest" description="Disordered" evidence="8">
    <location>
        <begin position="1101"/>
        <end position="1136"/>
    </location>
</feature>
<evidence type="ECO:0000256" key="3">
    <source>
        <dbReference type="ARBA" id="ARBA00022840"/>
    </source>
</evidence>
<comment type="similarity">
    <text evidence="6">Belongs to the TRAFAC class myosin-kinesin ATPase superfamily. Kinesin family.</text>
</comment>
<dbReference type="PANTHER" id="PTHR47968">
    <property type="entry name" value="CENTROMERE PROTEIN E"/>
    <property type="match status" value="1"/>
</dbReference>
<evidence type="ECO:0000256" key="1">
    <source>
        <dbReference type="ARBA" id="ARBA00022701"/>
    </source>
</evidence>
<feature type="region of interest" description="Disordered" evidence="8">
    <location>
        <begin position="649"/>
        <end position="673"/>
    </location>
</feature>
<comment type="caution">
    <text evidence="10">The sequence shown here is derived from an EMBL/GenBank/DDBJ whole genome shotgun (WGS) entry which is preliminary data.</text>
</comment>
<feature type="coiled-coil region" evidence="7">
    <location>
        <begin position="401"/>
        <end position="428"/>
    </location>
</feature>
<dbReference type="SUPFAM" id="SSF52540">
    <property type="entry name" value="P-loop containing nucleoside triphosphate hydrolases"/>
    <property type="match status" value="1"/>
</dbReference>
<feature type="region of interest" description="Disordered" evidence="8">
    <location>
        <begin position="787"/>
        <end position="827"/>
    </location>
</feature>
<dbReference type="PANTHER" id="PTHR47968:SF13">
    <property type="entry name" value="KINESIN-LIKE PROTEIN KIF19 ISOFORM X1"/>
    <property type="match status" value="1"/>
</dbReference>
<feature type="compositionally biased region" description="Low complexity" evidence="8">
    <location>
        <begin position="911"/>
        <end position="920"/>
    </location>
</feature>
<evidence type="ECO:0000256" key="4">
    <source>
        <dbReference type="ARBA" id="ARBA00023054"/>
    </source>
</evidence>
<dbReference type="InterPro" id="IPR019821">
    <property type="entry name" value="Kinesin_motor_CS"/>
</dbReference>
<evidence type="ECO:0000256" key="2">
    <source>
        <dbReference type="ARBA" id="ARBA00022741"/>
    </source>
</evidence>
<feature type="compositionally biased region" description="Pro residues" evidence="8">
    <location>
        <begin position="690"/>
        <end position="699"/>
    </location>
</feature>
<dbReference type="OrthoDB" id="3176171at2759"/>
<dbReference type="PROSITE" id="PS00411">
    <property type="entry name" value="KINESIN_MOTOR_1"/>
    <property type="match status" value="1"/>
</dbReference>
<feature type="region of interest" description="Disordered" evidence="8">
    <location>
        <begin position="687"/>
        <end position="771"/>
    </location>
</feature>
<feature type="compositionally biased region" description="Low complexity" evidence="8">
    <location>
        <begin position="1014"/>
        <end position="1029"/>
    </location>
</feature>
<sequence>MDSNAIQIAVRVRPWHKEKEAPFISSHPLEPIFLGDGNFASSPRKPASAGSLREVVDVVDHRMLIFDKPEQGWEKRRGLPGAKRYKNRRYVFDQVFNMHANQEEVFEKTVLPLLDGVLSGYNATAFAYGATGCGKTHTISGNAEDPGVIVRTTRELFKRIEESRDQYDTFLELSMVEIYNEQIRDLLNDDFPASPLGGLKLLENEKERVTIDRVTLKRPNSVDEVMDLVLLGNQRRSTSYTASNSTSSRSHAVLQINIGRNSKGHEINLEQTVVRQCMTAATLSIIDLAGSERAAATRNMGERMKEGANINKSLLALSSCISALCQAPTGRSRIHVPYRNSKLTRMLKFSLGGNCRTVMIVCVSPSSRDIEDTHNTLVWADKAKNVSTKVSQNTIGVDLRAQQWAAALAEKQQQIETLKDTIARIEKGTREYIETKRALEWKPVASAIETVEEEVRSALPVILEGAAKRAEWDGVELLNAAIKQRMIEEEQAEKDYLAGVVRQHDASYGGNRLVVAMVQREASQKSTVDALLRGLEGRKFNDALDGADLDIVKLKVAVHRSEMERQILEAREKVHRQKVQQQGQAVAQAAALLHRFAAAISTNSHVLSSMANGIAEPNSASLVIELLNVLGSSAEHTLASLFGDHSTGVLPPLPRPSQAAAGPDIRETSVVSGPFSSQSVLAADTSLARLPPPQRPALGPPRRLSSVPASGASLPYRKRMSIAPGDTSLSAASRPLPSSMRRLSAAPRRMSTAPGNTSLQPPAQSPSGFLSSPAAQRLLRDTSAFKPHMAKSPAKKSKLRPALVPVHKARVGTRGTPNGTPVKKAARFRSDMSIDDVKEFEVLTSESSGRGSLGGASSGDADDSADWEEQDEVPELPSRLSAAGKSMLPPDSAVARLPSITLTKSTPTPPGSSSGSGSSGDEAKAKGNESWRQNRAYMKSLKASTSALGTVGEENMSMAGDMSFNRSSSFGLPPPVRPEPLGERKQLPPTLSGGTGAGSTSFAGTSSNLLKPTLSSASRSVSASPFSLFNRPESSNSTSSLGHGPRPSVTGSSDGRRISSIGPMRHELMRGRAEFASASKQNFDGNDDGCGECECGDAPEKSVSDGPVDEGSQGFRDGSVGNRAGWEGTGAETEHEPALQIRRHKGGVMCETCEDLRGPRWFARFVKIPRLCPVVKVGCTYTAWTLHDRLCLSRASACAHQQRRESIIAFKMVTSQVSIWHRIISGRDLLDSRVLDLAYSDNSVAPVFSLLPPTQLPRLFWQYQSLSDVTDDEPPIFSVFDFPCAFRRLCVRSRDLQPVNELPPPPSPVDAALPPCPAEFHARTPRLMLVAERPPVYPHGVLTSENPVYFEGIGRGAVKG</sequence>
<feature type="region of interest" description="Disordered" evidence="8">
    <location>
        <begin position="844"/>
        <end position="929"/>
    </location>
</feature>
<feature type="binding site" evidence="6">
    <location>
        <begin position="129"/>
        <end position="136"/>
    </location>
    <ligand>
        <name>ATP</name>
        <dbReference type="ChEBI" id="CHEBI:30616"/>
    </ligand>
</feature>
<dbReference type="Pfam" id="PF00225">
    <property type="entry name" value="Kinesin"/>
    <property type="match status" value="1"/>
</dbReference>
<evidence type="ECO:0000313" key="10">
    <source>
        <dbReference type="EMBL" id="RSH87399.1"/>
    </source>
</evidence>
<dbReference type="GO" id="GO:0008017">
    <property type="term" value="F:microtubule binding"/>
    <property type="evidence" value="ECO:0007669"/>
    <property type="project" value="InterPro"/>
</dbReference>
<keyword evidence="4 7" id="KW-0175">Coiled coil</keyword>
<dbReference type="GO" id="GO:0005524">
    <property type="term" value="F:ATP binding"/>
    <property type="evidence" value="ECO:0007669"/>
    <property type="project" value="UniProtKB-UniRule"/>
</dbReference>
<dbReference type="GO" id="GO:0005874">
    <property type="term" value="C:microtubule"/>
    <property type="evidence" value="ECO:0007669"/>
    <property type="project" value="UniProtKB-KW"/>
</dbReference>
<protein>
    <submittedName>
        <fullName evidence="10">Kinesin-like protein Klp5</fullName>
    </submittedName>
</protein>
<feature type="domain" description="Kinesin motor" evidence="9">
    <location>
        <begin position="5"/>
        <end position="386"/>
    </location>
</feature>
<keyword evidence="11" id="KW-1185">Reference proteome</keyword>
<reference evidence="10 11" key="1">
    <citation type="submission" date="2018-11" db="EMBL/GenBank/DDBJ databases">
        <title>Genome sequence of Saitozyma podzolica DSM 27192.</title>
        <authorList>
            <person name="Aliyu H."/>
            <person name="Gorte O."/>
            <person name="Ochsenreither K."/>
        </authorList>
    </citation>
    <scope>NUCLEOTIDE SEQUENCE [LARGE SCALE GENOMIC DNA]</scope>
    <source>
        <strain evidence="10 11">DSM 27192</strain>
    </source>
</reference>
<dbReference type="PROSITE" id="PS50067">
    <property type="entry name" value="KINESIN_MOTOR_2"/>
    <property type="match status" value="1"/>
</dbReference>
<evidence type="ECO:0000313" key="11">
    <source>
        <dbReference type="Proteomes" id="UP000279259"/>
    </source>
</evidence>
<keyword evidence="2 6" id="KW-0547">Nucleotide-binding</keyword>
<dbReference type="GO" id="GO:0003777">
    <property type="term" value="F:microtubule motor activity"/>
    <property type="evidence" value="ECO:0007669"/>
    <property type="project" value="InterPro"/>
</dbReference>
<dbReference type="GO" id="GO:0007018">
    <property type="term" value="P:microtubule-based movement"/>
    <property type="evidence" value="ECO:0007669"/>
    <property type="project" value="InterPro"/>
</dbReference>
<evidence type="ECO:0000256" key="5">
    <source>
        <dbReference type="ARBA" id="ARBA00023175"/>
    </source>
</evidence>
<keyword evidence="3 6" id="KW-0067">ATP-binding</keyword>
<keyword evidence="5 6" id="KW-0505">Motor protein</keyword>
<feature type="compositionally biased region" description="Low complexity" evidence="8">
    <location>
        <begin position="998"/>
        <end position="1007"/>
    </location>
</feature>
<dbReference type="InterPro" id="IPR027640">
    <property type="entry name" value="Kinesin-like_fam"/>
</dbReference>
<feature type="compositionally biased region" description="Polar residues" evidence="8">
    <location>
        <begin position="753"/>
        <end position="771"/>
    </location>
</feature>
<evidence type="ECO:0000256" key="7">
    <source>
        <dbReference type="SAM" id="Coils"/>
    </source>
</evidence>
<dbReference type="SMART" id="SM00129">
    <property type="entry name" value="KISc"/>
    <property type="match status" value="1"/>
</dbReference>
<dbReference type="STRING" id="1890683.A0A427Y8H5"/>
<evidence type="ECO:0000256" key="6">
    <source>
        <dbReference type="PROSITE-ProRule" id="PRU00283"/>
    </source>
</evidence>
<feature type="compositionally biased region" description="Low complexity" evidence="8">
    <location>
        <begin position="728"/>
        <end position="745"/>
    </location>
</feature>
<dbReference type="FunFam" id="3.40.850.10:FF:000096">
    <property type="entry name" value="Kinesin-like protein"/>
    <property type="match status" value="1"/>
</dbReference>
<dbReference type="InterPro" id="IPR027417">
    <property type="entry name" value="P-loop_NTPase"/>
</dbReference>
<feature type="compositionally biased region" description="Acidic residues" evidence="8">
    <location>
        <begin position="860"/>
        <end position="874"/>
    </location>
</feature>
<dbReference type="Gene3D" id="3.40.850.10">
    <property type="entry name" value="Kinesin motor domain"/>
    <property type="match status" value="1"/>
</dbReference>
<dbReference type="InterPro" id="IPR001752">
    <property type="entry name" value="Kinesin_motor_dom"/>
</dbReference>
<evidence type="ECO:0000256" key="8">
    <source>
        <dbReference type="SAM" id="MobiDB-lite"/>
    </source>
</evidence>
<dbReference type="Proteomes" id="UP000279259">
    <property type="component" value="Unassembled WGS sequence"/>
</dbReference>
<dbReference type="EMBL" id="RSCD01000017">
    <property type="protein sequence ID" value="RSH87399.1"/>
    <property type="molecule type" value="Genomic_DNA"/>
</dbReference>
<dbReference type="InterPro" id="IPR036961">
    <property type="entry name" value="Kinesin_motor_dom_sf"/>
</dbReference>
<evidence type="ECO:0000259" key="9">
    <source>
        <dbReference type="PROSITE" id="PS50067"/>
    </source>
</evidence>
<proteinExistence type="inferred from homology"/>